<accession>A0A3M8WL12</accession>
<feature type="compositionally biased region" description="Polar residues" evidence="1">
    <location>
        <begin position="41"/>
        <end position="50"/>
    </location>
</feature>
<proteinExistence type="predicted"/>
<evidence type="ECO:0000313" key="3">
    <source>
        <dbReference type="Proteomes" id="UP000275401"/>
    </source>
</evidence>
<reference evidence="2 3" key="1">
    <citation type="submission" date="2018-11" db="EMBL/GenBank/DDBJ databases">
        <title>The Potential of Streptomyces as Biocontrol Agents against the Tomato grey mould, Botrytis cinerea (Gray mold) Frontiers in Microbiology.</title>
        <authorList>
            <person name="Li D."/>
        </authorList>
    </citation>
    <scope>NUCLEOTIDE SEQUENCE [LARGE SCALE GENOMIC DNA]</scope>
    <source>
        <strain evidence="2 3">NEAU-LD23</strain>
    </source>
</reference>
<feature type="region of interest" description="Disordered" evidence="1">
    <location>
        <begin position="22"/>
        <end position="64"/>
    </location>
</feature>
<protein>
    <submittedName>
        <fullName evidence="2">Uncharacterized protein</fullName>
    </submittedName>
</protein>
<keyword evidence="3" id="KW-1185">Reference proteome</keyword>
<evidence type="ECO:0000313" key="2">
    <source>
        <dbReference type="EMBL" id="RNG30752.1"/>
    </source>
</evidence>
<sequence>MELQFTSGYVLGHFMDTSGGHSGGPYGGWWGEEPWPRLIGTDSTSPQRPGNDTKGDNEAGGGLALSALISYDRQRYP</sequence>
<gene>
    <name evidence="2" type="ORF">EEJ42_09480</name>
</gene>
<comment type="caution">
    <text evidence="2">The sequence shown here is derived from an EMBL/GenBank/DDBJ whole genome shotgun (WGS) entry which is preliminary data.</text>
</comment>
<evidence type="ECO:0000256" key="1">
    <source>
        <dbReference type="SAM" id="MobiDB-lite"/>
    </source>
</evidence>
<name>A0A3M8WL12_9ACTN</name>
<dbReference type="Proteomes" id="UP000275401">
    <property type="component" value="Unassembled WGS sequence"/>
</dbReference>
<dbReference type="EMBL" id="RIBZ01000121">
    <property type="protein sequence ID" value="RNG30752.1"/>
    <property type="molecule type" value="Genomic_DNA"/>
</dbReference>
<dbReference type="AlphaFoldDB" id="A0A3M8WL12"/>
<organism evidence="2 3">
    <name type="scientific">Streptomyces botrytidirepellens</name>
    <dbReference type="NCBI Taxonomy" id="2486417"/>
    <lineage>
        <taxon>Bacteria</taxon>
        <taxon>Bacillati</taxon>
        <taxon>Actinomycetota</taxon>
        <taxon>Actinomycetes</taxon>
        <taxon>Kitasatosporales</taxon>
        <taxon>Streptomycetaceae</taxon>
        <taxon>Streptomyces</taxon>
    </lineage>
</organism>